<proteinExistence type="predicted"/>
<feature type="signal peptide" evidence="1">
    <location>
        <begin position="1"/>
        <end position="27"/>
    </location>
</feature>
<evidence type="ECO:0000313" key="2">
    <source>
        <dbReference type="EMBL" id="MFD2913009.1"/>
    </source>
</evidence>
<feature type="chain" id="PRO_5047384464" description="ABC transporter periplasmic binding protein yphF" evidence="1">
    <location>
        <begin position="28"/>
        <end position="239"/>
    </location>
</feature>
<accession>A0ABW5ZJ64</accession>
<evidence type="ECO:0000256" key="1">
    <source>
        <dbReference type="SAM" id="SignalP"/>
    </source>
</evidence>
<reference evidence="3" key="1">
    <citation type="journal article" date="2019" name="Int. J. Syst. Evol. Microbiol.">
        <title>The Global Catalogue of Microorganisms (GCM) 10K type strain sequencing project: providing services to taxonomists for standard genome sequencing and annotation.</title>
        <authorList>
            <consortium name="The Broad Institute Genomics Platform"/>
            <consortium name="The Broad Institute Genome Sequencing Center for Infectious Disease"/>
            <person name="Wu L."/>
            <person name="Ma J."/>
        </authorList>
    </citation>
    <scope>NUCLEOTIDE SEQUENCE [LARGE SCALE GENOMIC DNA]</scope>
    <source>
        <strain evidence="3">KCTC 13528</strain>
    </source>
</reference>
<dbReference type="RefSeq" id="WP_204727703.1">
    <property type="nucleotide sequence ID" value="NZ_JAFBDK010000001.1"/>
</dbReference>
<name>A0ABW5ZJ64_9BACL</name>
<dbReference type="EMBL" id="JBHUPG010000027">
    <property type="protein sequence ID" value="MFD2913009.1"/>
    <property type="molecule type" value="Genomic_DNA"/>
</dbReference>
<dbReference type="Proteomes" id="UP001597561">
    <property type="component" value="Unassembled WGS sequence"/>
</dbReference>
<evidence type="ECO:0008006" key="4">
    <source>
        <dbReference type="Google" id="ProtNLM"/>
    </source>
</evidence>
<organism evidence="2 3">
    <name type="scientific">Jeotgalibacillus terrae</name>
    <dbReference type="NCBI Taxonomy" id="587735"/>
    <lineage>
        <taxon>Bacteria</taxon>
        <taxon>Bacillati</taxon>
        <taxon>Bacillota</taxon>
        <taxon>Bacilli</taxon>
        <taxon>Bacillales</taxon>
        <taxon>Caryophanaceae</taxon>
        <taxon>Jeotgalibacillus</taxon>
    </lineage>
</organism>
<keyword evidence="3" id="KW-1185">Reference proteome</keyword>
<dbReference type="PROSITE" id="PS51257">
    <property type="entry name" value="PROKAR_LIPOPROTEIN"/>
    <property type="match status" value="1"/>
</dbReference>
<keyword evidence="1" id="KW-0732">Signal</keyword>
<comment type="caution">
    <text evidence="2">The sequence shown here is derived from an EMBL/GenBank/DDBJ whole genome shotgun (WGS) entry which is preliminary data.</text>
</comment>
<evidence type="ECO:0000313" key="3">
    <source>
        <dbReference type="Proteomes" id="UP001597561"/>
    </source>
</evidence>
<protein>
    <recommendedName>
        <fullName evidence="4">ABC transporter periplasmic binding protein yphF</fullName>
    </recommendedName>
</protein>
<gene>
    <name evidence="2" type="ORF">ACFS5P_14075</name>
</gene>
<sequence>MTKRLLAITAALSLVLTGCMLPSQERAGNDIAYEEQIESVQSAVDQYQESTGGLLPIKTVDNDTPMYRKYQIDFSLLKPRFMADLPGNAYENGGVFQYTLLDVEENPTVYVFDLRVAETIRSLQIRIQANRGIPFEGQVGDNMYSIDFSELGYEEDPVVTSPYTGNDLPLVARGDGTVYVDYITDLYQLTQDMDQPSIQDLEDLRPILFEGSRVVPAYSVPYYIGDDGEIKYGDEETGS</sequence>